<reference evidence="1" key="1">
    <citation type="submission" date="2020-08" db="EMBL/GenBank/DDBJ databases">
        <title>Multicomponent nature underlies the extraordinary mechanical properties of spider dragline silk.</title>
        <authorList>
            <person name="Kono N."/>
            <person name="Nakamura H."/>
            <person name="Mori M."/>
            <person name="Yoshida Y."/>
            <person name="Ohtoshi R."/>
            <person name="Malay A.D."/>
            <person name="Moran D.A.P."/>
            <person name="Tomita M."/>
            <person name="Numata K."/>
            <person name="Arakawa K."/>
        </authorList>
    </citation>
    <scope>NUCLEOTIDE SEQUENCE</scope>
</reference>
<dbReference type="AlphaFoldDB" id="A0A8X7C678"/>
<organism evidence="1 2">
    <name type="scientific">Trichonephila inaurata madagascariensis</name>
    <dbReference type="NCBI Taxonomy" id="2747483"/>
    <lineage>
        <taxon>Eukaryota</taxon>
        <taxon>Metazoa</taxon>
        <taxon>Ecdysozoa</taxon>
        <taxon>Arthropoda</taxon>
        <taxon>Chelicerata</taxon>
        <taxon>Arachnida</taxon>
        <taxon>Araneae</taxon>
        <taxon>Araneomorphae</taxon>
        <taxon>Entelegynae</taxon>
        <taxon>Araneoidea</taxon>
        <taxon>Nephilidae</taxon>
        <taxon>Trichonephila</taxon>
        <taxon>Trichonephila inaurata</taxon>
    </lineage>
</organism>
<evidence type="ECO:0000313" key="1">
    <source>
        <dbReference type="EMBL" id="GFY55413.1"/>
    </source>
</evidence>
<protein>
    <submittedName>
        <fullName evidence="1">Uncharacterized protein</fullName>
    </submittedName>
</protein>
<keyword evidence="2" id="KW-1185">Reference proteome</keyword>
<dbReference type="Proteomes" id="UP000886998">
    <property type="component" value="Unassembled WGS sequence"/>
</dbReference>
<gene>
    <name evidence="1" type="ORF">TNIN_176641</name>
</gene>
<name>A0A8X7C678_9ARAC</name>
<sequence length="97" mass="11472">MLQTADKLQARVSEFATVIEWTAARGRKISVEFEGRSTYYKDECGKLSTFSCQLRKFAVTEMCAFEKHFRIFSFSKPNQLLNIIKHQFDYRYIEDVK</sequence>
<comment type="caution">
    <text evidence="1">The sequence shown here is derived from an EMBL/GenBank/DDBJ whole genome shotgun (WGS) entry which is preliminary data.</text>
</comment>
<dbReference type="EMBL" id="BMAV01010375">
    <property type="protein sequence ID" value="GFY55413.1"/>
    <property type="molecule type" value="Genomic_DNA"/>
</dbReference>
<proteinExistence type="predicted"/>
<evidence type="ECO:0000313" key="2">
    <source>
        <dbReference type="Proteomes" id="UP000886998"/>
    </source>
</evidence>
<accession>A0A8X7C678</accession>